<feature type="domain" description="Glucosyltransferase 3-like N-terminal" evidence="2">
    <location>
        <begin position="4"/>
        <end position="150"/>
    </location>
</feature>
<sequence>MNKKFFISRNYKSVFNAAGKAKIDCEDILKEISFRNIGFSQSAIPNSAIGTIKNFFGITYALLRLPVKSTLCTQYPFNKFRSYIIAIAKLKNCSIITIVHDVRALKGRTNNIQKELDKIITTDAIIVHNESMKQWFLNQGTSIPITVLDIFDYLPSKGIPMQNDTHTTDQKYEIVYAGGFAHGKNAYIYDLDTVPNQHFSMKLYGVGFDYDKLRVKKEDSIISYEGAFPSDVVAYHIKGSFGLVWDGISTEECSGQYGQYLKYNNPHKTSLYILCGLPIIVWDKAAISDFVLKNNIGITVSNLEDLDNQLQKITEQEYLSMKENIYKIRTKIGSGGFLKNAVSEALENI</sequence>
<keyword evidence="5" id="KW-1185">Reference proteome</keyword>
<organism evidence="4 5">
    <name type="scientific">Aquimarina hainanensis</name>
    <dbReference type="NCBI Taxonomy" id="1578017"/>
    <lineage>
        <taxon>Bacteria</taxon>
        <taxon>Pseudomonadati</taxon>
        <taxon>Bacteroidota</taxon>
        <taxon>Flavobacteriia</taxon>
        <taxon>Flavobacteriales</taxon>
        <taxon>Flavobacteriaceae</taxon>
        <taxon>Aquimarina</taxon>
    </lineage>
</organism>
<dbReference type="Proteomes" id="UP001597459">
    <property type="component" value="Unassembled WGS sequence"/>
</dbReference>
<evidence type="ECO:0000256" key="1">
    <source>
        <dbReference type="ARBA" id="ARBA00022679"/>
    </source>
</evidence>
<feature type="domain" description="Glucosyltransferase 3-like C-terminal" evidence="3">
    <location>
        <begin position="174"/>
        <end position="345"/>
    </location>
</feature>
<dbReference type="EMBL" id="JBHULX010000045">
    <property type="protein sequence ID" value="MFD2593302.1"/>
    <property type="molecule type" value="Genomic_DNA"/>
</dbReference>
<dbReference type="InterPro" id="IPR058591">
    <property type="entry name" value="Gtf3_N"/>
</dbReference>
<name>A0ABW5NCN0_9FLAO</name>
<evidence type="ECO:0000313" key="5">
    <source>
        <dbReference type="Proteomes" id="UP001597459"/>
    </source>
</evidence>
<accession>A0ABW5NCN0</accession>
<evidence type="ECO:0000313" key="4">
    <source>
        <dbReference type="EMBL" id="MFD2593302.1"/>
    </source>
</evidence>
<evidence type="ECO:0000259" key="2">
    <source>
        <dbReference type="Pfam" id="PF26334"/>
    </source>
</evidence>
<dbReference type="Gene3D" id="3.40.50.2000">
    <property type="entry name" value="Glycogen Phosphorylase B"/>
    <property type="match status" value="2"/>
</dbReference>
<gene>
    <name evidence="4" type="ORF">ACFSTE_20870</name>
</gene>
<dbReference type="RefSeq" id="WP_378298382.1">
    <property type="nucleotide sequence ID" value="NZ_JBHULX010000045.1"/>
</dbReference>
<dbReference type="InterPro" id="IPR058592">
    <property type="entry name" value="Gtf3_C"/>
</dbReference>
<protein>
    <submittedName>
        <fullName evidence="4">Beta-1,6-galactofuranosyltransferase</fullName>
    </submittedName>
</protein>
<evidence type="ECO:0000259" key="3">
    <source>
        <dbReference type="Pfam" id="PF26337"/>
    </source>
</evidence>
<reference evidence="5" key="1">
    <citation type="journal article" date="2019" name="Int. J. Syst. Evol. Microbiol.">
        <title>The Global Catalogue of Microorganisms (GCM) 10K type strain sequencing project: providing services to taxonomists for standard genome sequencing and annotation.</title>
        <authorList>
            <consortium name="The Broad Institute Genomics Platform"/>
            <consortium name="The Broad Institute Genome Sequencing Center for Infectious Disease"/>
            <person name="Wu L."/>
            <person name="Ma J."/>
        </authorList>
    </citation>
    <scope>NUCLEOTIDE SEQUENCE [LARGE SCALE GENOMIC DNA]</scope>
    <source>
        <strain evidence="5">KCTC 42423</strain>
    </source>
</reference>
<dbReference type="Pfam" id="PF26337">
    <property type="entry name" value="Gtf3_C"/>
    <property type="match status" value="1"/>
</dbReference>
<proteinExistence type="predicted"/>
<comment type="caution">
    <text evidence="4">The sequence shown here is derived from an EMBL/GenBank/DDBJ whole genome shotgun (WGS) entry which is preliminary data.</text>
</comment>
<keyword evidence="1" id="KW-0808">Transferase</keyword>
<dbReference type="Pfam" id="PF26334">
    <property type="entry name" value="Gtf3_N"/>
    <property type="match status" value="1"/>
</dbReference>
<dbReference type="PIRSF" id="PIRSF007023">
    <property type="entry name" value="UDP-Galf_transf"/>
    <property type="match status" value="1"/>
</dbReference>